<evidence type="ECO:0000256" key="1">
    <source>
        <dbReference type="SAM" id="Phobius"/>
    </source>
</evidence>
<dbReference type="Proteomes" id="UP000232221">
    <property type="component" value="Chromosome"/>
</dbReference>
<evidence type="ECO:0000313" key="3">
    <source>
        <dbReference type="Proteomes" id="UP000232221"/>
    </source>
</evidence>
<reference evidence="2 3" key="1">
    <citation type="submission" date="2017-11" db="EMBL/GenBank/DDBJ databases">
        <title>Genome sequence of Mesoplasma coleopterae BARC 779 (ATCC 49583).</title>
        <authorList>
            <person name="Lo W.-S."/>
            <person name="Kuo C.-H."/>
        </authorList>
    </citation>
    <scope>NUCLEOTIDE SEQUENCE [LARGE SCALE GENOMIC DNA]</scope>
    <source>
        <strain evidence="2 3">BARC 779</strain>
    </source>
</reference>
<evidence type="ECO:0000313" key="2">
    <source>
        <dbReference type="EMBL" id="ATZ20975.1"/>
    </source>
</evidence>
<name>A0A2K8P5V5_9MOLU</name>
<accession>A0A2K8P5V5</accession>
<organism evidence="2 3">
    <name type="scientific">Mesoplasma coleopterae</name>
    <dbReference type="NCBI Taxonomy" id="324078"/>
    <lineage>
        <taxon>Bacteria</taxon>
        <taxon>Bacillati</taxon>
        <taxon>Mycoplasmatota</taxon>
        <taxon>Mollicutes</taxon>
        <taxon>Entomoplasmatales</taxon>
        <taxon>Entomoplasmataceae</taxon>
        <taxon>Mesoplasma</taxon>
    </lineage>
</organism>
<keyword evidence="3" id="KW-1185">Reference proteome</keyword>
<sequence>MKEQQNKLKPSKEEKKFNKKVIRRKNGILLNLFGSSAIIIGLIIFSLIAILLFIFITQEKFITLVDNFDNLEKDLKTNIEKLINDAIQTVKDNTNPEEIYNEIMKNINQTGITIKVGNDIVLLSSDDVINLFNQVLPKEGFIKTINDFLDFGEVKIPDNSILDFLKDLIKKLKLDNFNEIMLIIVIVSTSLTIINLLNIIFAWRLMLVKNKVIKILFIITSVLSINIFSWIGTLVYLFNDQKEVF</sequence>
<protein>
    <submittedName>
        <fullName evidence="2">Uncharacterized protein</fullName>
    </submittedName>
</protein>
<dbReference type="OrthoDB" id="392072at2"/>
<dbReference type="EMBL" id="CP024968">
    <property type="protein sequence ID" value="ATZ20975.1"/>
    <property type="molecule type" value="Genomic_DNA"/>
</dbReference>
<keyword evidence="1" id="KW-1133">Transmembrane helix</keyword>
<feature type="transmembrane region" description="Helical" evidence="1">
    <location>
        <begin position="180"/>
        <end position="203"/>
    </location>
</feature>
<gene>
    <name evidence="2" type="ORF">MCOLE_v1c04630</name>
</gene>
<feature type="transmembrane region" description="Helical" evidence="1">
    <location>
        <begin position="28"/>
        <end position="56"/>
    </location>
</feature>
<feature type="transmembrane region" description="Helical" evidence="1">
    <location>
        <begin position="215"/>
        <end position="238"/>
    </location>
</feature>
<proteinExistence type="predicted"/>
<dbReference type="RefSeq" id="WP_100671118.1">
    <property type="nucleotide sequence ID" value="NZ_CP024968.1"/>
</dbReference>
<dbReference type="AlphaFoldDB" id="A0A2K8P5V5"/>
<keyword evidence="1" id="KW-0812">Transmembrane</keyword>
<dbReference type="KEGG" id="mcol:MCOLE_v1c04630"/>
<keyword evidence="1" id="KW-0472">Membrane</keyword>